<accession>A0A7S8ECN6</accession>
<keyword evidence="2" id="KW-1185">Reference proteome</keyword>
<organism evidence="1 2">
    <name type="scientific">Phototrophicus methaneseepsis</name>
    <dbReference type="NCBI Taxonomy" id="2710758"/>
    <lineage>
        <taxon>Bacteria</taxon>
        <taxon>Bacillati</taxon>
        <taxon>Chloroflexota</taxon>
        <taxon>Candidatus Thermofontia</taxon>
        <taxon>Phototrophicales</taxon>
        <taxon>Phototrophicaceae</taxon>
        <taxon>Phototrophicus</taxon>
    </lineage>
</organism>
<evidence type="ECO:0000313" key="1">
    <source>
        <dbReference type="EMBL" id="QPC84520.1"/>
    </source>
</evidence>
<gene>
    <name evidence="1" type="ORF">G4Y79_09135</name>
</gene>
<reference evidence="1 2" key="1">
    <citation type="submission" date="2020-02" db="EMBL/GenBank/DDBJ databases">
        <authorList>
            <person name="Zheng R.K."/>
            <person name="Sun C.M."/>
        </authorList>
    </citation>
    <scope>NUCLEOTIDE SEQUENCE [LARGE SCALE GENOMIC DNA]</scope>
    <source>
        <strain evidence="2">rifampicinis</strain>
    </source>
</reference>
<sequence length="96" mass="10427">MDESGMVMGLGMMLPMLLENGTIQLTRHLNTELNAVDRVELAIDGVINAAMMDPELEDPIVIDLDFSFQVGGINESPVEFAVPADVEMVDPSSSEF</sequence>
<proteinExistence type="predicted"/>
<evidence type="ECO:0000313" key="2">
    <source>
        <dbReference type="Proteomes" id="UP000594468"/>
    </source>
</evidence>
<name>A0A7S8ECN6_9CHLR</name>
<dbReference type="AlphaFoldDB" id="A0A7S8ECN6"/>
<protein>
    <submittedName>
        <fullName evidence="1">Uncharacterized protein</fullName>
    </submittedName>
</protein>
<dbReference type="Proteomes" id="UP000594468">
    <property type="component" value="Chromosome"/>
</dbReference>
<dbReference type="EMBL" id="CP062983">
    <property type="protein sequence ID" value="QPC84520.1"/>
    <property type="molecule type" value="Genomic_DNA"/>
</dbReference>
<dbReference type="KEGG" id="pmet:G4Y79_09135"/>